<gene>
    <name evidence="1" type="ORF">GYMLUDRAFT_65022</name>
</gene>
<dbReference type="AlphaFoldDB" id="A0A0D0ALK3"/>
<dbReference type="Proteomes" id="UP000053593">
    <property type="component" value="Unassembled WGS sequence"/>
</dbReference>
<keyword evidence="2" id="KW-1185">Reference proteome</keyword>
<accession>A0A0D0ALK3</accession>
<reference evidence="1 2" key="1">
    <citation type="submission" date="2014-04" db="EMBL/GenBank/DDBJ databases">
        <title>Evolutionary Origins and Diversification of the Mycorrhizal Mutualists.</title>
        <authorList>
            <consortium name="DOE Joint Genome Institute"/>
            <consortium name="Mycorrhizal Genomics Consortium"/>
            <person name="Kohler A."/>
            <person name="Kuo A."/>
            <person name="Nagy L.G."/>
            <person name="Floudas D."/>
            <person name="Copeland A."/>
            <person name="Barry K.W."/>
            <person name="Cichocki N."/>
            <person name="Veneault-Fourrey C."/>
            <person name="LaButti K."/>
            <person name="Lindquist E.A."/>
            <person name="Lipzen A."/>
            <person name="Lundell T."/>
            <person name="Morin E."/>
            <person name="Murat C."/>
            <person name="Riley R."/>
            <person name="Ohm R."/>
            <person name="Sun H."/>
            <person name="Tunlid A."/>
            <person name="Henrissat B."/>
            <person name="Grigoriev I.V."/>
            <person name="Hibbett D.S."/>
            <person name="Martin F."/>
        </authorList>
    </citation>
    <scope>NUCLEOTIDE SEQUENCE [LARGE SCALE GENOMIC DNA]</scope>
    <source>
        <strain evidence="1 2">FD-317 M1</strain>
    </source>
</reference>
<dbReference type="HOGENOM" id="CLU_2158701_0_0_1"/>
<evidence type="ECO:0000313" key="1">
    <source>
        <dbReference type="EMBL" id="KIK51055.1"/>
    </source>
</evidence>
<sequence>MAPTRTTRQRGPTTAIILPTPAIPHYPPIHMNVPYPQQANITNTLSSKMSSTLNSSVTERTQKQNWNCLYHFLSYCDLNGLTPKDIQPPSEVTLCNYIAANFTAHISVKTA</sequence>
<organism evidence="1 2">
    <name type="scientific">Collybiopsis luxurians FD-317 M1</name>
    <dbReference type="NCBI Taxonomy" id="944289"/>
    <lineage>
        <taxon>Eukaryota</taxon>
        <taxon>Fungi</taxon>
        <taxon>Dikarya</taxon>
        <taxon>Basidiomycota</taxon>
        <taxon>Agaricomycotina</taxon>
        <taxon>Agaricomycetes</taxon>
        <taxon>Agaricomycetidae</taxon>
        <taxon>Agaricales</taxon>
        <taxon>Marasmiineae</taxon>
        <taxon>Omphalotaceae</taxon>
        <taxon>Collybiopsis</taxon>
        <taxon>Collybiopsis luxurians</taxon>
    </lineage>
</organism>
<evidence type="ECO:0000313" key="2">
    <source>
        <dbReference type="Proteomes" id="UP000053593"/>
    </source>
</evidence>
<name>A0A0D0ALK3_9AGAR</name>
<protein>
    <submittedName>
        <fullName evidence="1">Uncharacterized protein</fullName>
    </submittedName>
</protein>
<proteinExistence type="predicted"/>
<dbReference type="EMBL" id="KN834874">
    <property type="protein sequence ID" value="KIK51055.1"/>
    <property type="molecule type" value="Genomic_DNA"/>
</dbReference>